<keyword evidence="3 8" id="KW-0812">Transmembrane</keyword>
<dbReference type="Proteomes" id="UP000228380">
    <property type="component" value="Unplaced"/>
</dbReference>
<keyword evidence="4 8" id="KW-0611">Plant defense</keyword>
<comment type="similarity">
    <text evidence="2 8">Belongs to the MLO family.</text>
</comment>
<dbReference type="Pfam" id="PF03094">
    <property type="entry name" value="Mlo"/>
    <property type="match status" value="1"/>
</dbReference>
<feature type="transmembrane region" description="Helical" evidence="10">
    <location>
        <begin position="195"/>
        <end position="216"/>
    </location>
</feature>
<keyword evidence="11" id="KW-1185">Reference proteome</keyword>
<feature type="transmembrane region" description="Helical" evidence="10">
    <location>
        <begin position="444"/>
        <end position="465"/>
    </location>
</feature>
<evidence type="ECO:0000256" key="8">
    <source>
        <dbReference type="RuleBase" id="RU280816"/>
    </source>
</evidence>
<dbReference type="GeneID" id="103718935"/>
<keyword evidence="5 8" id="KW-1133">Transmembrane helix</keyword>
<evidence type="ECO:0000313" key="12">
    <source>
        <dbReference type="RefSeq" id="XP_038973651.1"/>
    </source>
</evidence>
<comment type="function">
    <text evidence="8">May be involved in modulation of pathogen defense and leaf cell death.</text>
</comment>
<dbReference type="RefSeq" id="XP_038973651.1">
    <property type="nucleotide sequence ID" value="XM_039117723.1"/>
</dbReference>
<comment type="domain">
    <text evidence="8">The C-terminus contains a calmodulin-binding domain, which binds calmodulin in a calcium-dependent fashion.</text>
</comment>
<organism evidence="11 12">
    <name type="scientific">Phoenix dactylifera</name>
    <name type="common">Date palm</name>
    <dbReference type="NCBI Taxonomy" id="42345"/>
    <lineage>
        <taxon>Eukaryota</taxon>
        <taxon>Viridiplantae</taxon>
        <taxon>Streptophyta</taxon>
        <taxon>Embryophyta</taxon>
        <taxon>Tracheophyta</taxon>
        <taxon>Spermatophyta</taxon>
        <taxon>Magnoliopsida</taxon>
        <taxon>Liliopsida</taxon>
        <taxon>Arecaceae</taxon>
        <taxon>Coryphoideae</taxon>
        <taxon>Phoeniceae</taxon>
        <taxon>Phoenix</taxon>
    </lineage>
</organism>
<dbReference type="AlphaFoldDB" id="A0A8B8ZHL1"/>
<feature type="region of interest" description="Disordered" evidence="9">
    <location>
        <begin position="1"/>
        <end position="51"/>
    </location>
</feature>
<proteinExistence type="inferred from homology"/>
<evidence type="ECO:0000313" key="11">
    <source>
        <dbReference type="Proteomes" id="UP000228380"/>
    </source>
</evidence>
<evidence type="ECO:0000256" key="2">
    <source>
        <dbReference type="ARBA" id="ARBA00006574"/>
    </source>
</evidence>
<feature type="transmembrane region" description="Helical" evidence="10">
    <location>
        <begin position="401"/>
        <end position="424"/>
    </location>
</feature>
<dbReference type="OrthoDB" id="1388414at2759"/>
<feature type="transmembrane region" description="Helical" evidence="10">
    <location>
        <begin position="317"/>
        <end position="339"/>
    </location>
</feature>
<dbReference type="GO" id="GO:0016020">
    <property type="term" value="C:membrane"/>
    <property type="evidence" value="ECO:0007669"/>
    <property type="project" value="UniProtKB-SubCell"/>
</dbReference>
<evidence type="ECO:0000256" key="3">
    <source>
        <dbReference type="ARBA" id="ARBA00022692"/>
    </source>
</evidence>
<name>A0A8B8ZHL1_PHODC</name>
<keyword evidence="7 8" id="KW-0568">Pathogenesis-related protein</keyword>
<keyword evidence="6 8" id="KW-0472">Membrane</keyword>
<dbReference type="GO" id="GO:0006952">
    <property type="term" value="P:defense response"/>
    <property type="evidence" value="ECO:0007669"/>
    <property type="project" value="UniProtKB-KW"/>
</dbReference>
<dbReference type="GO" id="GO:0005516">
    <property type="term" value="F:calmodulin binding"/>
    <property type="evidence" value="ECO:0007669"/>
    <property type="project" value="UniProtKB-KW"/>
</dbReference>
<evidence type="ECO:0000256" key="7">
    <source>
        <dbReference type="ARBA" id="ARBA00023265"/>
    </source>
</evidence>
<protein>
    <recommendedName>
        <fullName evidence="8">MLO-like protein</fullName>
    </recommendedName>
</protein>
<feature type="transmembrane region" description="Helical" evidence="10">
    <location>
        <begin position="345"/>
        <end position="363"/>
    </location>
</feature>
<comment type="subcellular location">
    <subcellularLocation>
        <location evidence="1 8">Membrane</location>
        <topology evidence="1 8">Multi-pass membrane protein</topology>
    </subcellularLocation>
</comment>
<dbReference type="PANTHER" id="PTHR31942:SF54">
    <property type="entry name" value="MLO-LIKE PROTEIN 13"/>
    <property type="match status" value="1"/>
</dbReference>
<sequence length="565" mass="64742">MAARRKVERNKTPHNVPCYSSNERRRNGPPVLGSERGREGMAASSSSSSEPAETLEYTPTWVVAAVCTVIVVISLLAERFLHYLGKFLKHNQQDALFEALQKLKEELMLLGFISLLLTVFQHTISHICIPASISMYMLPCKKEGFAPEHELHHGKALSHGLRRHSRRLLSESSDSEFCKRQGKVPLLSLEALHQLHIFIFVLAVVHVVFCATTMVLGGVKIRKWKHWEDKIRKENSKRERSSSHAHSHTKFIMERAVGVWTKSVVISWTMSFIKQFYASVTKADYRALRSGFIMRHCSSNTNFDFYKYMMLTLEDDFKIVVGISWYLWLFVIIFLLLNVNGWHSYFWLSFLPLILLLAVGTKLEHIITRLSQEAAEKPADEQEAPRVKPSDHLFWFHRPGIVLYLIHFILFQNSFEIAFFFWIWSTYGFDSCIMEKIGYIIPRLIIGVMVQVLCSYSTLPLYAIVTQMGDMFKKAIFDVHLRLTLHGWAEGARKRKRPGISSFLNKFSSKSKRQDKSGNEVQMQKMASEASAGFQNAQPGIVASPVEHSENTSSLEMTSIVEESL</sequence>
<evidence type="ECO:0000256" key="4">
    <source>
        <dbReference type="ARBA" id="ARBA00022821"/>
    </source>
</evidence>
<reference evidence="12" key="1">
    <citation type="submission" date="2025-08" db="UniProtKB">
        <authorList>
            <consortium name="RefSeq"/>
        </authorList>
    </citation>
    <scope>IDENTIFICATION</scope>
    <source>
        <tissue evidence="12">Young leaves</tissue>
    </source>
</reference>
<dbReference type="PANTHER" id="PTHR31942">
    <property type="entry name" value="MLO-LIKE PROTEIN 1"/>
    <property type="match status" value="1"/>
</dbReference>
<evidence type="ECO:0000256" key="9">
    <source>
        <dbReference type="SAM" id="MobiDB-lite"/>
    </source>
</evidence>
<dbReference type="InterPro" id="IPR004326">
    <property type="entry name" value="Mlo"/>
</dbReference>
<evidence type="ECO:0000256" key="10">
    <source>
        <dbReference type="SAM" id="Phobius"/>
    </source>
</evidence>
<feature type="region of interest" description="Disordered" evidence="9">
    <location>
        <begin position="508"/>
        <end position="565"/>
    </location>
</feature>
<feature type="transmembrane region" description="Helical" evidence="10">
    <location>
        <begin position="107"/>
        <end position="133"/>
    </location>
</feature>
<accession>A0A8B8ZHL1</accession>
<evidence type="ECO:0000256" key="5">
    <source>
        <dbReference type="ARBA" id="ARBA00022989"/>
    </source>
</evidence>
<keyword evidence="8" id="KW-0112">Calmodulin-binding</keyword>
<evidence type="ECO:0000256" key="6">
    <source>
        <dbReference type="ARBA" id="ARBA00023136"/>
    </source>
</evidence>
<gene>
    <name evidence="12" type="primary">LOC103718935</name>
    <name evidence="8" type="synonym">MLO</name>
</gene>
<evidence type="ECO:0000256" key="1">
    <source>
        <dbReference type="ARBA" id="ARBA00004141"/>
    </source>
</evidence>